<feature type="compositionally biased region" description="Low complexity" evidence="1">
    <location>
        <begin position="700"/>
        <end position="715"/>
    </location>
</feature>
<dbReference type="OrthoDB" id="3556832at2759"/>
<feature type="compositionally biased region" description="Low complexity" evidence="1">
    <location>
        <begin position="150"/>
        <end position="165"/>
    </location>
</feature>
<gene>
    <name evidence="2" type="ORF">AOQ84DRAFT_378211</name>
</gene>
<evidence type="ECO:0000313" key="2">
    <source>
        <dbReference type="EMBL" id="OCL06869.1"/>
    </source>
</evidence>
<name>A0A8E2JRI6_9PEZI</name>
<feature type="compositionally biased region" description="Basic and acidic residues" evidence="1">
    <location>
        <begin position="138"/>
        <end position="149"/>
    </location>
</feature>
<feature type="compositionally biased region" description="Low complexity" evidence="1">
    <location>
        <begin position="112"/>
        <end position="128"/>
    </location>
</feature>
<keyword evidence="3" id="KW-1185">Reference proteome</keyword>
<evidence type="ECO:0000256" key="1">
    <source>
        <dbReference type="SAM" id="MobiDB-lite"/>
    </source>
</evidence>
<feature type="region of interest" description="Disordered" evidence="1">
    <location>
        <begin position="437"/>
        <end position="549"/>
    </location>
</feature>
<feature type="compositionally biased region" description="Low complexity" evidence="1">
    <location>
        <begin position="443"/>
        <end position="463"/>
    </location>
</feature>
<feature type="compositionally biased region" description="Polar residues" evidence="1">
    <location>
        <begin position="536"/>
        <end position="549"/>
    </location>
</feature>
<feature type="compositionally biased region" description="Polar residues" evidence="1">
    <location>
        <begin position="166"/>
        <end position="177"/>
    </location>
</feature>
<feature type="compositionally biased region" description="Basic and acidic residues" evidence="1">
    <location>
        <begin position="495"/>
        <end position="510"/>
    </location>
</feature>
<organism evidence="2 3">
    <name type="scientific">Glonium stellatum</name>
    <dbReference type="NCBI Taxonomy" id="574774"/>
    <lineage>
        <taxon>Eukaryota</taxon>
        <taxon>Fungi</taxon>
        <taxon>Dikarya</taxon>
        <taxon>Ascomycota</taxon>
        <taxon>Pezizomycotina</taxon>
        <taxon>Dothideomycetes</taxon>
        <taxon>Pleosporomycetidae</taxon>
        <taxon>Gloniales</taxon>
        <taxon>Gloniaceae</taxon>
        <taxon>Glonium</taxon>
    </lineage>
</organism>
<feature type="compositionally biased region" description="Pro residues" evidence="1">
    <location>
        <begin position="716"/>
        <end position="726"/>
    </location>
</feature>
<feature type="region of interest" description="Disordered" evidence="1">
    <location>
        <begin position="112"/>
        <end position="181"/>
    </location>
</feature>
<dbReference type="Proteomes" id="UP000250140">
    <property type="component" value="Unassembled WGS sequence"/>
</dbReference>
<evidence type="ECO:0000313" key="3">
    <source>
        <dbReference type="Proteomes" id="UP000250140"/>
    </source>
</evidence>
<accession>A0A8E2JRI6</accession>
<sequence length="726" mass="79386">MPRYNCLGTKVRLSVANLAATVTANPEQKKSARATGYVENAENILKNGRTLSEEHIPFQNEDGEEEGYLHFLGRHKNMPFMMVHAGADLFKSVWGHENGSRRLSGRKLLAGASLGSSSSTLTSLPTTPRDIEADEIEERIRDSQQETRRSSGPSTRSTPHPSGPSNAHSEPSSQRSATPHLPLSVENLRRASKSPEADMVPHALALQVFLSPKTFIRDFSEFPKAQDVKIDVFFNGVLANSYYVSCRERNNLQSKSNHNLFAGSRMHYLQERPWVILPPGQEADGSLWSLKRSKTASVGPQERWEQIGAALLAEADKRGFNKYGDRPPTGEYLESLSELKMPEAVDTMQRPGGPKFGVIDVIISVGEGKKHIGNANYLKEPTRLQDSRYGPLSEKARRKRDGSVQDSIEQKLLDVTMRSHNLVQETQQTLPPFLKSLKTIPTSSSDLPQSSPQNNSSQISLSSRAMLPPQTPASSFGASPARRRRNNSISVHGEAFAKRQQTSDRLRDVSAETSQFARKATPPPGYGISRRGVFTHPQSPSNISPSTSVLDGLSAAKRTGRIQLEGDPFAPRVKLSVKSSTFTTPSTATTQFLGAATASNTVDLISARPSVIVKRIVITANGNIVRDTTLSTPQRLAIKPSVRRSSRVSRSETPGSTFDGESASTSAGRKDSNATGDSVQCRTSQPPKPSPRNLHVYVTQAPPQRQRKASQQPQQPQHPPNANAPP</sequence>
<feature type="compositionally biased region" description="Polar residues" evidence="1">
    <location>
        <begin position="662"/>
        <end position="685"/>
    </location>
</feature>
<dbReference type="AlphaFoldDB" id="A0A8E2JRI6"/>
<protein>
    <submittedName>
        <fullName evidence="2">Uncharacterized protein</fullName>
    </submittedName>
</protein>
<proteinExistence type="predicted"/>
<reference evidence="2 3" key="1">
    <citation type="journal article" date="2016" name="Nat. Commun.">
        <title>Ectomycorrhizal ecology is imprinted in the genome of the dominant symbiotic fungus Cenococcum geophilum.</title>
        <authorList>
            <consortium name="DOE Joint Genome Institute"/>
            <person name="Peter M."/>
            <person name="Kohler A."/>
            <person name="Ohm R.A."/>
            <person name="Kuo A."/>
            <person name="Krutzmann J."/>
            <person name="Morin E."/>
            <person name="Arend M."/>
            <person name="Barry K.W."/>
            <person name="Binder M."/>
            <person name="Choi C."/>
            <person name="Clum A."/>
            <person name="Copeland A."/>
            <person name="Grisel N."/>
            <person name="Haridas S."/>
            <person name="Kipfer T."/>
            <person name="LaButti K."/>
            <person name="Lindquist E."/>
            <person name="Lipzen A."/>
            <person name="Maire R."/>
            <person name="Meier B."/>
            <person name="Mihaltcheva S."/>
            <person name="Molinier V."/>
            <person name="Murat C."/>
            <person name="Poggeler S."/>
            <person name="Quandt C.A."/>
            <person name="Sperisen C."/>
            <person name="Tritt A."/>
            <person name="Tisserant E."/>
            <person name="Crous P.W."/>
            <person name="Henrissat B."/>
            <person name="Nehls U."/>
            <person name="Egli S."/>
            <person name="Spatafora J.W."/>
            <person name="Grigoriev I.V."/>
            <person name="Martin F.M."/>
        </authorList>
    </citation>
    <scope>NUCLEOTIDE SEQUENCE [LARGE SCALE GENOMIC DNA]</scope>
    <source>
        <strain evidence="2 3">CBS 207.34</strain>
    </source>
</reference>
<dbReference type="EMBL" id="KV749963">
    <property type="protein sequence ID" value="OCL06869.1"/>
    <property type="molecule type" value="Genomic_DNA"/>
</dbReference>
<feature type="region of interest" description="Disordered" evidence="1">
    <location>
        <begin position="384"/>
        <end position="405"/>
    </location>
</feature>
<feature type="region of interest" description="Disordered" evidence="1">
    <location>
        <begin position="639"/>
        <end position="726"/>
    </location>
</feature>